<accession>A0A6L2PPL3</accession>
<gene>
    <name evidence="1" type="ORF">Cfor_10332</name>
</gene>
<dbReference type="InParanoid" id="A0A6L2PPL3"/>
<sequence length="717" mass="80905">MGSSSLNHKDMTTGVSGGKTRNCDLIYRALALLRDLREVRLGTTKNRDNVALEVEGFRDTLEDFSCENILMSHLKTLVTKCKQIRCLDIRGAFGHPFRICGYNSKFNHLEKLWHVSGDLHVLVCCLAGILSLGEESEKEFQNAPSCNEGVSVDSGVKPRPVPITPASREEVLQFFGSVVRRMLNQDISACYVTFIARVAVDKAPGQSFPCSVPVPSYSGEELCKMIFAYPDTLVNMDVEVIGRYVSGLMERLTTDASCQRGSDGKYHHYQEPCRRLEECINRYVPPNLASDFTIRIMRHINVTYTKLMKNADFKSACAEIAPVLLKSVIHNTVKKIDCIRDTWHPTLLDCYKITDCDLIYRTLPLLGDLKELKLGRIDRSENMSMEVGGFANTLEKFSCRSFWECDIETLSKNCKNIRSLDIGGSAYYLSKIFDYIFGFKHLEKLNLSLLTDMSSYELKRTVTWMAGILRIETLSQAGGSGTLSRSTGLSNDREESSYLPRPEKLKVFGCVSPEPHLIPVIAYFSNLTSLVLSYLQVGSLTPLTVLKQLQNLTLIESRFSLVEDFLKISGNQMKCLNIINSSGTDFKFISQNCRSLECLHLQFKFIEYLHFPVHYRRDDSDSALPDFPSVTRLQLCIPDPEAVKHITNCLLNVKKLSLLPAFNDGSIFEKIFEGTALRELEELYWGSNIVLKFNGNVITVNEFYVDGSTSVHHVTHK</sequence>
<keyword evidence="2" id="KW-1185">Reference proteome</keyword>
<evidence type="ECO:0000313" key="2">
    <source>
        <dbReference type="Proteomes" id="UP000502823"/>
    </source>
</evidence>
<protein>
    <submittedName>
        <fullName evidence="1">Uncharacterized protein</fullName>
    </submittedName>
</protein>
<proteinExistence type="predicted"/>
<dbReference type="AlphaFoldDB" id="A0A6L2PPL3"/>
<dbReference type="EMBL" id="BLKM01005514">
    <property type="protein sequence ID" value="GFG34569.1"/>
    <property type="molecule type" value="Genomic_DNA"/>
</dbReference>
<dbReference type="Gene3D" id="3.80.10.10">
    <property type="entry name" value="Ribonuclease Inhibitor"/>
    <property type="match status" value="2"/>
</dbReference>
<reference evidence="2" key="1">
    <citation type="submission" date="2020-01" db="EMBL/GenBank/DDBJ databases">
        <title>Draft genome sequence of the Termite Coptotermes fromosanus.</title>
        <authorList>
            <person name="Itakura S."/>
            <person name="Yosikawa Y."/>
            <person name="Umezawa K."/>
        </authorList>
    </citation>
    <scope>NUCLEOTIDE SEQUENCE [LARGE SCALE GENOMIC DNA]</scope>
</reference>
<organism evidence="1 2">
    <name type="scientific">Coptotermes formosanus</name>
    <name type="common">Formosan subterranean termite</name>
    <dbReference type="NCBI Taxonomy" id="36987"/>
    <lineage>
        <taxon>Eukaryota</taxon>
        <taxon>Metazoa</taxon>
        <taxon>Ecdysozoa</taxon>
        <taxon>Arthropoda</taxon>
        <taxon>Hexapoda</taxon>
        <taxon>Insecta</taxon>
        <taxon>Pterygota</taxon>
        <taxon>Neoptera</taxon>
        <taxon>Polyneoptera</taxon>
        <taxon>Dictyoptera</taxon>
        <taxon>Blattodea</taxon>
        <taxon>Blattoidea</taxon>
        <taxon>Termitoidae</taxon>
        <taxon>Rhinotermitidae</taxon>
        <taxon>Coptotermes</taxon>
    </lineage>
</organism>
<name>A0A6L2PPL3_COPFO</name>
<comment type="caution">
    <text evidence="1">The sequence shown here is derived from an EMBL/GenBank/DDBJ whole genome shotgun (WGS) entry which is preliminary data.</text>
</comment>
<dbReference type="SUPFAM" id="SSF52047">
    <property type="entry name" value="RNI-like"/>
    <property type="match status" value="1"/>
</dbReference>
<dbReference type="InterPro" id="IPR032675">
    <property type="entry name" value="LRR_dom_sf"/>
</dbReference>
<dbReference type="Proteomes" id="UP000502823">
    <property type="component" value="Unassembled WGS sequence"/>
</dbReference>
<evidence type="ECO:0000313" key="1">
    <source>
        <dbReference type="EMBL" id="GFG34569.1"/>
    </source>
</evidence>